<gene>
    <name evidence="2" type="ORF">YA0853_17805</name>
</gene>
<dbReference type="EMBL" id="JAEILH010000027">
    <property type="protein sequence ID" value="MBI6625509.1"/>
    <property type="molecule type" value="Genomic_DNA"/>
</dbReference>
<accession>A0A8I1E620</accession>
<reference evidence="2" key="1">
    <citation type="submission" date="2020-12" db="EMBL/GenBank/DDBJ databases">
        <title>Comparative genomic insights into the epidemiology and virulence of plant pathogenic Pseudomonads from Turkey.</title>
        <authorList>
            <person name="Dillon M."/>
            <person name="Ruiz-Bedoya T."/>
            <person name="Bendalovic-Torma C."/>
            <person name="Guttman K.M."/>
            <person name="Kwak H."/>
            <person name="Middleton M.A."/>
            <person name="Wang P.W."/>
            <person name="Horuz S."/>
            <person name="Aysan Y."/>
            <person name="Guttman D.S."/>
        </authorList>
    </citation>
    <scope>NUCLEOTIDE SEQUENCE</scope>
    <source>
        <strain evidence="2">S5_IA_3a</strain>
    </source>
</reference>
<feature type="chain" id="PRO_5034809767" description="Lipoprotein" evidence="1">
    <location>
        <begin position="23"/>
        <end position="113"/>
    </location>
</feature>
<dbReference type="PROSITE" id="PS51257">
    <property type="entry name" value="PROKAR_LIPOPROTEIN"/>
    <property type="match status" value="1"/>
</dbReference>
<feature type="signal peptide" evidence="1">
    <location>
        <begin position="1"/>
        <end position="22"/>
    </location>
</feature>
<organism evidence="2 3">
    <name type="scientific">Pseudomonas rhodesiae</name>
    <dbReference type="NCBI Taxonomy" id="76760"/>
    <lineage>
        <taxon>Bacteria</taxon>
        <taxon>Pseudomonadati</taxon>
        <taxon>Pseudomonadota</taxon>
        <taxon>Gammaproteobacteria</taxon>
        <taxon>Pseudomonadales</taxon>
        <taxon>Pseudomonadaceae</taxon>
        <taxon>Pseudomonas</taxon>
    </lineage>
</organism>
<proteinExistence type="predicted"/>
<dbReference type="RefSeq" id="WP_034098536.1">
    <property type="nucleotide sequence ID" value="NZ_BQHF01000011.1"/>
</dbReference>
<protein>
    <recommendedName>
        <fullName evidence="4">Lipoprotein</fullName>
    </recommendedName>
</protein>
<evidence type="ECO:0000313" key="2">
    <source>
        <dbReference type="EMBL" id="MBI6625509.1"/>
    </source>
</evidence>
<sequence length="113" mass="12124">MRSFFVPATAFASVLLAGCVSAPNTPSLTLQTTKAPESYVQCVLPKLEKHGISSTVTQNSRHVKVVLTSKIAADDVLEAYKAGEGAKVFLYERKPLASTITPSRLEIAAKECQ</sequence>
<name>A0A8I1E620_9PSED</name>
<dbReference type="AlphaFoldDB" id="A0A8I1E620"/>
<comment type="caution">
    <text evidence="2">The sequence shown here is derived from an EMBL/GenBank/DDBJ whole genome shotgun (WGS) entry which is preliminary data.</text>
</comment>
<evidence type="ECO:0008006" key="4">
    <source>
        <dbReference type="Google" id="ProtNLM"/>
    </source>
</evidence>
<evidence type="ECO:0000256" key="1">
    <source>
        <dbReference type="SAM" id="SignalP"/>
    </source>
</evidence>
<evidence type="ECO:0000313" key="3">
    <source>
        <dbReference type="Proteomes" id="UP000645865"/>
    </source>
</evidence>
<keyword evidence="1" id="KW-0732">Signal</keyword>
<dbReference type="Proteomes" id="UP000645865">
    <property type="component" value="Unassembled WGS sequence"/>
</dbReference>